<evidence type="ECO:0000256" key="4">
    <source>
        <dbReference type="ARBA" id="ARBA00017099"/>
    </source>
</evidence>
<reference evidence="8 9" key="1">
    <citation type="submission" date="2017-08" db="EMBL/GenBank/DDBJ databases">
        <title>Infants hospitalized years apart are colonized by the same room-sourced microbial strains.</title>
        <authorList>
            <person name="Brooks B."/>
            <person name="Olm M.R."/>
            <person name="Firek B.A."/>
            <person name="Baker R."/>
            <person name="Thomas B.C."/>
            <person name="Morowitz M.J."/>
            <person name="Banfield J.F."/>
        </authorList>
    </citation>
    <scope>NUCLEOTIDE SEQUENCE [LARGE SCALE GENOMIC DNA]</scope>
    <source>
        <strain evidence="8">S2_005_002_R2_33</strain>
    </source>
</reference>
<dbReference type="PANTHER" id="PTHR10491:SF4">
    <property type="entry name" value="METHIONINE ADENOSYLTRANSFERASE 2 SUBUNIT BETA"/>
    <property type="match status" value="1"/>
</dbReference>
<comment type="function">
    <text evidence="6">Catalyzes the reduction of dTDP-6-deoxy-L-lyxo-4-hexulose to yield dTDP-L-rhamnose.</text>
</comment>
<dbReference type="InterPro" id="IPR029903">
    <property type="entry name" value="RmlD-like-bd"/>
</dbReference>
<dbReference type="InterPro" id="IPR036291">
    <property type="entry name" value="NAD(P)-bd_dom_sf"/>
</dbReference>
<dbReference type="InterPro" id="IPR005913">
    <property type="entry name" value="dTDP_dehydrorham_reduct"/>
</dbReference>
<feature type="domain" description="RmlD-like substrate binding" evidence="7">
    <location>
        <begin position="1"/>
        <end position="288"/>
    </location>
</feature>
<protein>
    <recommendedName>
        <fullName evidence="4 6">dTDP-4-dehydrorhamnose reductase</fullName>
        <ecNumber evidence="3 6">1.1.1.133</ecNumber>
    </recommendedName>
</protein>
<evidence type="ECO:0000256" key="3">
    <source>
        <dbReference type="ARBA" id="ARBA00012929"/>
    </source>
</evidence>
<dbReference type="Pfam" id="PF04321">
    <property type="entry name" value="RmlD_sub_bind"/>
    <property type="match status" value="1"/>
</dbReference>
<evidence type="ECO:0000256" key="5">
    <source>
        <dbReference type="ARBA" id="ARBA00048200"/>
    </source>
</evidence>
<comment type="similarity">
    <text evidence="2 6">Belongs to the dTDP-4-dehydrorhamnose reductase family.</text>
</comment>
<evidence type="ECO:0000313" key="9">
    <source>
        <dbReference type="Proteomes" id="UP000249082"/>
    </source>
</evidence>
<evidence type="ECO:0000259" key="7">
    <source>
        <dbReference type="Pfam" id="PF04321"/>
    </source>
</evidence>
<comment type="pathway">
    <text evidence="1 6">Carbohydrate biosynthesis; dTDP-L-rhamnose biosynthesis.</text>
</comment>
<evidence type="ECO:0000256" key="1">
    <source>
        <dbReference type="ARBA" id="ARBA00004781"/>
    </source>
</evidence>
<dbReference type="AlphaFoldDB" id="A0A2W5NFJ8"/>
<dbReference type="EMBL" id="QFPX01000030">
    <property type="protein sequence ID" value="PZQ50999.1"/>
    <property type="molecule type" value="Genomic_DNA"/>
</dbReference>
<comment type="catalytic activity">
    <reaction evidence="5 6">
        <text>dTDP-beta-L-rhamnose + NADP(+) = dTDP-4-dehydro-beta-L-rhamnose + NADPH + H(+)</text>
        <dbReference type="Rhea" id="RHEA:21796"/>
        <dbReference type="ChEBI" id="CHEBI:15378"/>
        <dbReference type="ChEBI" id="CHEBI:57510"/>
        <dbReference type="ChEBI" id="CHEBI:57783"/>
        <dbReference type="ChEBI" id="CHEBI:58349"/>
        <dbReference type="ChEBI" id="CHEBI:62830"/>
        <dbReference type="EC" id="1.1.1.133"/>
    </reaction>
</comment>
<dbReference type="GO" id="GO:0019305">
    <property type="term" value="P:dTDP-rhamnose biosynthetic process"/>
    <property type="evidence" value="ECO:0007669"/>
    <property type="project" value="UniProtKB-UniPathway"/>
</dbReference>
<dbReference type="Proteomes" id="UP000249082">
    <property type="component" value="Unassembled WGS sequence"/>
</dbReference>
<keyword evidence="6" id="KW-0560">Oxidoreductase</keyword>
<dbReference type="GO" id="GO:0008831">
    <property type="term" value="F:dTDP-4-dehydrorhamnose reductase activity"/>
    <property type="evidence" value="ECO:0007669"/>
    <property type="project" value="UniProtKB-EC"/>
</dbReference>
<dbReference type="Gene3D" id="3.40.50.720">
    <property type="entry name" value="NAD(P)-binding Rossmann-like Domain"/>
    <property type="match status" value="1"/>
</dbReference>
<accession>A0A2W5NFJ8</accession>
<keyword evidence="6" id="KW-0521">NADP</keyword>
<dbReference type="NCBIfam" id="TIGR01214">
    <property type="entry name" value="rmlD"/>
    <property type="match status" value="1"/>
</dbReference>
<dbReference type="Gene3D" id="3.90.25.10">
    <property type="entry name" value="UDP-galactose 4-epimerase, domain 1"/>
    <property type="match status" value="1"/>
</dbReference>
<proteinExistence type="inferred from homology"/>
<dbReference type="CDD" id="cd05254">
    <property type="entry name" value="dTDP_HR_like_SDR_e"/>
    <property type="match status" value="1"/>
</dbReference>
<sequence>MRIAVTGKSGQIVTALRERGKAAGHEIVALGRPELNLVDPTSVFRALKEAAPDVIVSAAAYTFVDGAEQESTLAFAVNGEGPGAVARTAKVLDVPLIHISTDYVFDGKLDRPYVETDPVMPAGVYGASKLAGEQAVLVEHGSNSAVLRVAWVYSPFGSNFMKTMLRIANERDEVAVIADQIGNPTNAMDISDGILSVAKNLIARDDPALRGTFHMTASGEASWADFARGILAVSAAQGGPSARVKAIATADYPTQAVRPANSRLNCALIERLHGVALPDWRTSLEGMVIPLHSIFV</sequence>
<name>A0A2W5NFJ8_9SPHN</name>
<comment type="caution">
    <text evidence="8">The sequence shown here is derived from an EMBL/GenBank/DDBJ whole genome shotgun (WGS) entry which is preliminary data.</text>
</comment>
<dbReference type="SUPFAM" id="SSF51735">
    <property type="entry name" value="NAD(P)-binding Rossmann-fold domains"/>
    <property type="match status" value="1"/>
</dbReference>
<dbReference type="EC" id="1.1.1.133" evidence="3 6"/>
<evidence type="ECO:0000256" key="2">
    <source>
        <dbReference type="ARBA" id="ARBA00010944"/>
    </source>
</evidence>
<dbReference type="UniPathway" id="UPA00124"/>
<dbReference type="PANTHER" id="PTHR10491">
    <property type="entry name" value="DTDP-4-DEHYDRORHAMNOSE REDUCTASE"/>
    <property type="match status" value="1"/>
</dbReference>
<organism evidence="8 9">
    <name type="scientific">Novosphingobium pentaromativorans</name>
    <dbReference type="NCBI Taxonomy" id="205844"/>
    <lineage>
        <taxon>Bacteria</taxon>
        <taxon>Pseudomonadati</taxon>
        <taxon>Pseudomonadota</taxon>
        <taxon>Alphaproteobacteria</taxon>
        <taxon>Sphingomonadales</taxon>
        <taxon>Sphingomonadaceae</taxon>
        <taxon>Novosphingobium</taxon>
    </lineage>
</organism>
<gene>
    <name evidence="8" type="primary">rfbD</name>
    <name evidence="8" type="ORF">DI555_21880</name>
</gene>
<comment type="cofactor">
    <cofactor evidence="6">
        <name>Mg(2+)</name>
        <dbReference type="ChEBI" id="CHEBI:18420"/>
    </cofactor>
    <text evidence="6">Binds 1 Mg(2+) ion per monomer.</text>
</comment>
<evidence type="ECO:0000313" key="8">
    <source>
        <dbReference type="EMBL" id="PZQ50999.1"/>
    </source>
</evidence>
<evidence type="ECO:0000256" key="6">
    <source>
        <dbReference type="RuleBase" id="RU364082"/>
    </source>
</evidence>